<keyword evidence="6" id="KW-0004">4Fe-4S</keyword>
<evidence type="ECO:0000256" key="15">
    <source>
        <dbReference type="ARBA" id="ARBA00030800"/>
    </source>
</evidence>
<dbReference type="InterPro" id="IPR036890">
    <property type="entry name" value="HATPase_C_sf"/>
</dbReference>
<keyword evidence="8" id="KW-0808">Transferase</keyword>
<evidence type="ECO:0000256" key="13">
    <source>
        <dbReference type="ARBA" id="ARBA00023014"/>
    </source>
</evidence>
<dbReference type="InterPro" id="IPR004358">
    <property type="entry name" value="Sig_transdc_His_kin-like_C"/>
</dbReference>
<evidence type="ECO:0000256" key="7">
    <source>
        <dbReference type="ARBA" id="ARBA00022490"/>
    </source>
</evidence>
<evidence type="ECO:0000256" key="8">
    <source>
        <dbReference type="ARBA" id="ARBA00022679"/>
    </source>
</evidence>
<keyword evidence="11" id="KW-0408">Iron</keyword>
<keyword evidence="9" id="KW-0479">Metal-binding</keyword>
<name>A0A511F868_9CELL</name>
<evidence type="ECO:0000256" key="10">
    <source>
        <dbReference type="ARBA" id="ARBA00022777"/>
    </source>
</evidence>
<dbReference type="GO" id="GO:0051539">
    <property type="term" value="F:4 iron, 4 sulfur cluster binding"/>
    <property type="evidence" value="ECO:0007669"/>
    <property type="project" value="UniProtKB-KW"/>
</dbReference>
<keyword evidence="10" id="KW-0418">Kinase</keyword>
<dbReference type="PROSITE" id="PS50109">
    <property type="entry name" value="HIS_KIN"/>
    <property type="match status" value="1"/>
</dbReference>
<keyword evidence="7" id="KW-0963">Cytoplasm</keyword>
<feature type="transmembrane region" description="Helical" evidence="16">
    <location>
        <begin position="81"/>
        <end position="103"/>
    </location>
</feature>
<dbReference type="SMART" id="SM00387">
    <property type="entry name" value="HATPase_c"/>
    <property type="match status" value="1"/>
</dbReference>
<evidence type="ECO:0000313" key="18">
    <source>
        <dbReference type="EMBL" id="GEL45469.1"/>
    </source>
</evidence>
<organism evidence="18 19">
    <name type="scientific">Cellulomonas hominis</name>
    <dbReference type="NCBI Taxonomy" id="156981"/>
    <lineage>
        <taxon>Bacteria</taxon>
        <taxon>Bacillati</taxon>
        <taxon>Actinomycetota</taxon>
        <taxon>Actinomycetes</taxon>
        <taxon>Micrococcales</taxon>
        <taxon>Cellulomonadaceae</taxon>
        <taxon>Cellulomonas</taxon>
    </lineage>
</organism>
<evidence type="ECO:0000256" key="12">
    <source>
        <dbReference type="ARBA" id="ARBA00023012"/>
    </source>
</evidence>
<dbReference type="Pfam" id="PF02518">
    <property type="entry name" value="HATPase_c"/>
    <property type="match status" value="1"/>
</dbReference>
<feature type="transmembrane region" description="Helical" evidence="16">
    <location>
        <begin position="115"/>
        <end position="131"/>
    </location>
</feature>
<gene>
    <name evidence="18" type="ORF">CHO01_05850</name>
</gene>
<evidence type="ECO:0000256" key="11">
    <source>
        <dbReference type="ARBA" id="ARBA00023004"/>
    </source>
</evidence>
<dbReference type="EMBL" id="BJVQ01000004">
    <property type="protein sequence ID" value="GEL45469.1"/>
    <property type="molecule type" value="Genomic_DNA"/>
</dbReference>
<evidence type="ECO:0000256" key="9">
    <source>
        <dbReference type="ARBA" id="ARBA00022723"/>
    </source>
</evidence>
<keyword evidence="13" id="KW-0411">Iron-sulfur</keyword>
<dbReference type="SUPFAM" id="SSF55874">
    <property type="entry name" value="ATPase domain of HSP90 chaperone/DNA topoisomerase II/histidine kinase"/>
    <property type="match status" value="1"/>
</dbReference>
<accession>A0A511F868</accession>
<dbReference type="InterPro" id="IPR017205">
    <property type="entry name" value="Sig_transdc_His_kinase_ChrS"/>
</dbReference>
<dbReference type="PANTHER" id="PTHR24421">
    <property type="entry name" value="NITRATE/NITRITE SENSOR PROTEIN NARX-RELATED"/>
    <property type="match status" value="1"/>
</dbReference>
<dbReference type="AlphaFoldDB" id="A0A511F868"/>
<dbReference type="GO" id="GO:0005737">
    <property type="term" value="C:cytoplasm"/>
    <property type="evidence" value="ECO:0007669"/>
    <property type="project" value="UniProtKB-SubCell"/>
</dbReference>
<feature type="transmembrane region" description="Helical" evidence="16">
    <location>
        <begin position="143"/>
        <end position="164"/>
    </location>
</feature>
<evidence type="ECO:0000256" key="4">
    <source>
        <dbReference type="ARBA" id="ARBA00012438"/>
    </source>
</evidence>
<dbReference type="Pfam" id="PF07730">
    <property type="entry name" value="HisKA_3"/>
    <property type="match status" value="1"/>
</dbReference>
<feature type="domain" description="Histidine kinase" evidence="17">
    <location>
        <begin position="199"/>
        <end position="394"/>
    </location>
</feature>
<protein>
    <recommendedName>
        <fullName evidence="5">Oxygen sensor histidine kinase NreB</fullName>
        <ecNumber evidence="4">2.7.13.3</ecNumber>
    </recommendedName>
    <alternativeName>
        <fullName evidence="15">Nitrogen regulation protein B</fullName>
    </alternativeName>
</protein>
<dbReference type="Proteomes" id="UP000321723">
    <property type="component" value="Unassembled WGS sequence"/>
</dbReference>
<evidence type="ECO:0000256" key="5">
    <source>
        <dbReference type="ARBA" id="ARBA00017322"/>
    </source>
</evidence>
<evidence type="ECO:0000256" key="6">
    <source>
        <dbReference type="ARBA" id="ARBA00022485"/>
    </source>
</evidence>
<dbReference type="PANTHER" id="PTHR24421:SF62">
    <property type="entry name" value="SENSORY TRANSDUCTION HISTIDINE KINASE"/>
    <property type="match status" value="1"/>
</dbReference>
<dbReference type="GO" id="GO:0016020">
    <property type="term" value="C:membrane"/>
    <property type="evidence" value="ECO:0007669"/>
    <property type="project" value="InterPro"/>
</dbReference>
<dbReference type="InterPro" id="IPR011712">
    <property type="entry name" value="Sig_transdc_His_kin_sub3_dim/P"/>
</dbReference>
<dbReference type="GO" id="GO:0000155">
    <property type="term" value="F:phosphorelay sensor kinase activity"/>
    <property type="evidence" value="ECO:0007669"/>
    <property type="project" value="InterPro"/>
</dbReference>
<sequence>MTGVGRLVDASRALLRGLDVLLVALVVVAVVQAPPGSRWVAGAGGAALVGVHVRGRRHVRVHEGPVDAPRARGALWMAADLVLWLVLLAASPAALWLAFPLVLLQMHVLGPRRGVPLAALTTLCAVAAGLARRPDGDPALGYVLGPVVGAAVAVGVVLGLEAVVRESQARQRALEELAAARGLLASAERERVVAAERERLAREVHDTLAQGFSAVELLLRTAREAIGSDDARAAGLVDRARDTARDNLAEARRFVRALAPADLVASSLPDALSRVAERTGGDGLQVTTHVEGDPRPLAVPVETTLLRVAQSALANVRQHAHARRADVTLTYAGDRVLLDVVDDGAGFDPHAPAAGGGFGLTAMRSRVRDLGGTLAVETAAGEGTAVAVSLPALARGADEQEDA</sequence>
<dbReference type="GO" id="GO:0046983">
    <property type="term" value="F:protein dimerization activity"/>
    <property type="evidence" value="ECO:0007669"/>
    <property type="project" value="InterPro"/>
</dbReference>
<keyword evidence="12" id="KW-0902">Two-component regulatory system</keyword>
<evidence type="ECO:0000256" key="3">
    <source>
        <dbReference type="ARBA" id="ARBA00004496"/>
    </source>
</evidence>
<dbReference type="EC" id="2.7.13.3" evidence="4"/>
<comment type="function">
    <text evidence="14">Member of the two-component regulatory system NreB/NreC involved in the control of dissimilatory nitrate/nitrite reduction in response to oxygen. NreB functions as a direct oxygen sensor histidine kinase which is autophosphorylated, in the absence of oxygen, probably at the conserved histidine residue, and transfers its phosphate group probably to a conserved aspartate residue of NreC. NreB/NreC activates the expression of the nitrate (narGHJI) and nitrite (nir) reductase operons, as well as the putative nitrate transporter gene narT.</text>
</comment>
<comment type="subcellular location">
    <subcellularLocation>
        <location evidence="3">Cytoplasm</location>
    </subcellularLocation>
</comment>
<dbReference type="OrthoDB" id="144293at2"/>
<proteinExistence type="predicted"/>
<feature type="transmembrane region" description="Helical" evidence="16">
    <location>
        <begin position="13"/>
        <end position="33"/>
    </location>
</feature>
<dbReference type="PRINTS" id="PR00344">
    <property type="entry name" value="BCTRLSENSOR"/>
</dbReference>
<keyword evidence="16" id="KW-0812">Transmembrane</keyword>
<evidence type="ECO:0000256" key="16">
    <source>
        <dbReference type="SAM" id="Phobius"/>
    </source>
</evidence>
<dbReference type="Gene3D" id="1.20.5.1930">
    <property type="match status" value="1"/>
</dbReference>
<evidence type="ECO:0000313" key="19">
    <source>
        <dbReference type="Proteomes" id="UP000321723"/>
    </source>
</evidence>
<evidence type="ECO:0000256" key="14">
    <source>
        <dbReference type="ARBA" id="ARBA00024827"/>
    </source>
</evidence>
<evidence type="ECO:0000256" key="2">
    <source>
        <dbReference type="ARBA" id="ARBA00001966"/>
    </source>
</evidence>
<evidence type="ECO:0000259" key="17">
    <source>
        <dbReference type="PROSITE" id="PS50109"/>
    </source>
</evidence>
<reference evidence="18 19" key="1">
    <citation type="submission" date="2019-07" db="EMBL/GenBank/DDBJ databases">
        <title>Whole genome shotgun sequence of Cellulomonas hominis NBRC 16055.</title>
        <authorList>
            <person name="Hosoyama A."/>
            <person name="Uohara A."/>
            <person name="Ohji S."/>
            <person name="Ichikawa N."/>
        </authorList>
    </citation>
    <scope>NUCLEOTIDE SEQUENCE [LARGE SCALE GENOMIC DNA]</scope>
    <source>
        <strain evidence="18 19">NBRC 16055</strain>
    </source>
</reference>
<comment type="cofactor">
    <cofactor evidence="2">
        <name>[4Fe-4S] cluster</name>
        <dbReference type="ChEBI" id="CHEBI:49883"/>
    </cofactor>
</comment>
<evidence type="ECO:0000256" key="1">
    <source>
        <dbReference type="ARBA" id="ARBA00000085"/>
    </source>
</evidence>
<keyword evidence="19" id="KW-1185">Reference proteome</keyword>
<keyword evidence="16" id="KW-0472">Membrane</keyword>
<dbReference type="InterPro" id="IPR005467">
    <property type="entry name" value="His_kinase_dom"/>
</dbReference>
<comment type="caution">
    <text evidence="18">The sequence shown here is derived from an EMBL/GenBank/DDBJ whole genome shotgun (WGS) entry which is preliminary data.</text>
</comment>
<keyword evidence="16" id="KW-1133">Transmembrane helix</keyword>
<dbReference type="InterPro" id="IPR050482">
    <property type="entry name" value="Sensor_HK_TwoCompSys"/>
</dbReference>
<dbReference type="PIRSF" id="PIRSF037434">
    <property type="entry name" value="STHK_ChrS"/>
    <property type="match status" value="1"/>
</dbReference>
<dbReference type="CDD" id="cd16917">
    <property type="entry name" value="HATPase_UhpB-NarQ-NarX-like"/>
    <property type="match status" value="1"/>
</dbReference>
<dbReference type="GO" id="GO:0046872">
    <property type="term" value="F:metal ion binding"/>
    <property type="evidence" value="ECO:0007669"/>
    <property type="project" value="UniProtKB-KW"/>
</dbReference>
<comment type="catalytic activity">
    <reaction evidence="1">
        <text>ATP + protein L-histidine = ADP + protein N-phospho-L-histidine.</text>
        <dbReference type="EC" id="2.7.13.3"/>
    </reaction>
</comment>
<dbReference type="InterPro" id="IPR003594">
    <property type="entry name" value="HATPase_dom"/>
</dbReference>
<dbReference type="Gene3D" id="3.30.565.10">
    <property type="entry name" value="Histidine kinase-like ATPase, C-terminal domain"/>
    <property type="match status" value="1"/>
</dbReference>